<dbReference type="Proteomes" id="UP001549207">
    <property type="component" value="Unassembled WGS sequence"/>
</dbReference>
<evidence type="ECO:0000313" key="2">
    <source>
        <dbReference type="Proteomes" id="UP001549207"/>
    </source>
</evidence>
<reference evidence="1" key="1">
    <citation type="submission" date="2024-06" db="EMBL/GenBank/DDBJ databases">
        <title>Genomic Encyclopedia of Type Strains, Phase IV (KMG-IV): sequencing the most valuable type-strain genomes for metagenomic binning, comparative biology and taxonomic classification.</title>
        <authorList>
            <person name="Goeker M."/>
        </authorList>
    </citation>
    <scope>NUCLEOTIDE SEQUENCE</scope>
    <source>
        <strain evidence="1">SJCon</strain>
    </source>
</reference>
<organism evidence="1 2">
    <name type="scientific">Arthrobacter nitrophenolicus</name>
    <dbReference type="NCBI Taxonomy" id="683150"/>
    <lineage>
        <taxon>Bacteria</taxon>
        <taxon>Bacillati</taxon>
        <taxon>Actinomycetota</taxon>
        <taxon>Actinomycetes</taxon>
        <taxon>Micrococcales</taxon>
        <taxon>Micrococcaceae</taxon>
        <taxon>Arthrobacter</taxon>
    </lineage>
</organism>
<dbReference type="EMBL" id="JBEPNJ010000010">
    <property type="protein sequence ID" value="MET3772986.1"/>
    <property type="molecule type" value="Genomic_DNA"/>
</dbReference>
<gene>
    <name evidence="1" type="ORF">ABIC98_002646</name>
</gene>
<keyword evidence="2" id="KW-1185">Reference proteome</keyword>
<protein>
    <submittedName>
        <fullName evidence="1">Monoamine oxidase</fullName>
    </submittedName>
</protein>
<proteinExistence type="predicted"/>
<name>A0ACC6TGV4_9MICC</name>
<sequence length="425" mass="46222">MYDAIVVGGGFGGLKAARDLTNAGKKVVLLEGGGRLGGRAYSRESRNVPNLQVEIGGAYLHRKHHPRLAAELDRYGIPTTAASEFTSFKHRLGPTALDQAFPIPGLEAVAVEAAIYTLLRDAHRIDLEKGLENQDLEDLDIPLIEYVDKLDLPPVSRQFLLAWAWNMLGLPADEASALWALQLIAAHHYSILGVVLSLDEVFANGSADLVDAMGQDIPEIRMHTVVTGIDQSGDVVHVTAKNGDAFQAHSVIVATPMNTWRRILFTPSLPERRLSVIEEGHGGRGLKILIHVRGAEAGIECVGDGVFPTLYDYCEVSESERLLVAFTDSGSFDATDLSAVKDAVRYYLPEVEVLGIDYHDWIADPLFEGPWVSPRVGQFTRVHKELGEPADRIYFVGSDVSLAFPGYIEGALETAEGAVNAILHA</sequence>
<evidence type="ECO:0000313" key="1">
    <source>
        <dbReference type="EMBL" id="MET3772986.1"/>
    </source>
</evidence>
<comment type="caution">
    <text evidence="1">The sequence shown here is derived from an EMBL/GenBank/DDBJ whole genome shotgun (WGS) entry which is preliminary data.</text>
</comment>
<accession>A0ACC6TGV4</accession>